<evidence type="ECO:0000313" key="2">
    <source>
        <dbReference type="EMBL" id="KAL3537219.1"/>
    </source>
</evidence>
<dbReference type="SUPFAM" id="SSF101447">
    <property type="entry name" value="Formin homology 2 domain (FH2 domain)"/>
    <property type="match status" value="1"/>
</dbReference>
<feature type="compositionally biased region" description="Low complexity" evidence="1">
    <location>
        <begin position="50"/>
        <end position="59"/>
    </location>
</feature>
<reference evidence="2 3" key="1">
    <citation type="submission" date="2024-11" db="EMBL/GenBank/DDBJ databases">
        <title>A near-complete genome assembly of Cinchona calisaya.</title>
        <authorList>
            <person name="Lian D.C."/>
            <person name="Zhao X.W."/>
            <person name="Wei L."/>
        </authorList>
    </citation>
    <scope>NUCLEOTIDE SEQUENCE [LARGE SCALE GENOMIC DNA]</scope>
    <source>
        <tissue evidence="2">Nenye</tissue>
    </source>
</reference>
<feature type="compositionally biased region" description="Basic residues" evidence="1">
    <location>
        <begin position="307"/>
        <end position="324"/>
    </location>
</feature>
<comment type="caution">
    <text evidence="2">The sequence shown here is derived from an EMBL/GenBank/DDBJ whole genome shotgun (WGS) entry which is preliminary data.</text>
</comment>
<organism evidence="2 3">
    <name type="scientific">Cinchona calisaya</name>
    <dbReference type="NCBI Taxonomy" id="153742"/>
    <lineage>
        <taxon>Eukaryota</taxon>
        <taxon>Viridiplantae</taxon>
        <taxon>Streptophyta</taxon>
        <taxon>Embryophyta</taxon>
        <taxon>Tracheophyta</taxon>
        <taxon>Spermatophyta</taxon>
        <taxon>Magnoliopsida</taxon>
        <taxon>eudicotyledons</taxon>
        <taxon>Gunneridae</taxon>
        <taxon>Pentapetalae</taxon>
        <taxon>asterids</taxon>
        <taxon>lamiids</taxon>
        <taxon>Gentianales</taxon>
        <taxon>Rubiaceae</taxon>
        <taxon>Cinchonoideae</taxon>
        <taxon>Cinchoneae</taxon>
        <taxon>Cinchona</taxon>
    </lineage>
</organism>
<feature type="region of interest" description="Disordered" evidence="1">
    <location>
        <begin position="174"/>
        <end position="340"/>
    </location>
</feature>
<accession>A0ABD3B171</accession>
<feature type="compositionally biased region" description="Polar residues" evidence="1">
    <location>
        <begin position="60"/>
        <end position="80"/>
    </location>
</feature>
<feature type="compositionally biased region" description="Basic and acidic residues" evidence="1">
    <location>
        <begin position="274"/>
        <end position="306"/>
    </location>
</feature>
<evidence type="ECO:0000313" key="3">
    <source>
        <dbReference type="Proteomes" id="UP001630127"/>
    </source>
</evidence>
<gene>
    <name evidence="2" type="ORF">ACH5RR_000585</name>
</gene>
<dbReference type="PANTHER" id="PTHR33130:SF43">
    <property type="entry name" value="OS01G0688600 PROTEIN"/>
    <property type="match status" value="1"/>
</dbReference>
<feature type="compositionally biased region" description="Basic and acidic residues" evidence="1">
    <location>
        <begin position="174"/>
        <end position="197"/>
    </location>
</feature>
<feature type="compositionally biased region" description="Polar residues" evidence="1">
    <location>
        <begin position="199"/>
        <end position="209"/>
    </location>
</feature>
<keyword evidence="3" id="KW-1185">Reference proteome</keyword>
<dbReference type="Pfam" id="PF07797">
    <property type="entry name" value="DUF1639"/>
    <property type="match status" value="1"/>
</dbReference>
<dbReference type="Proteomes" id="UP001630127">
    <property type="component" value="Unassembled WGS sequence"/>
</dbReference>
<protein>
    <submittedName>
        <fullName evidence="2">Uncharacterized protein</fullName>
    </submittedName>
</protein>
<feature type="compositionally biased region" description="Polar residues" evidence="1">
    <location>
        <begin position="259"/>
        <end position="273"/>
    </location>
</feature>
<dbReference type="AlphaFoldDB" id="A0ABD3B171"/>
<sequence>MSLPVPPPPPPPPPPPSSQRSIHYLELPSDLKWSSKSRSTKKNTRGQEVQKSSSSSKQKFVSTKASVVVSRQSTLENSNIVGWPHGNLTKLPSKSSSGGSSSLYPNINTTTNSVSNSSLKRTSSPFHHKIKIPGSTKEMDSSSINRFPSGCSAGDVNKEMVIDKIVELLEEKISISETHKEKKDEKENSEQDKKGSKDGNPTKTYAQSLKKTHQKVKENRKKMQMPDEEYKSVDVLDRGKFDAVNDSNWNFRTRKLHKNSQILNLEKNVTSPTKDQEWSAHENEEKKGKIAEESGDEKNKSKEHKEEKKKKKNKNKKKNKKGKEKNKEKEPDKEPQIEIHLPKFSLQLTPQEIADDLFSMTGRRPSRKLKKRTKNVQRQVEQLTPGLWLESIEADRYKVNKNIRKVVLGNTHSTNPNNQPEVISTLALVHQFLGTTGVSVISGTITVTALKKRPAEGVRWYNSDVPELDATFEYLKVARRVKFPKNYKH</sequence>
<dbReference type="InterPro" id="IPR012438">
    <property type="entry name" value="DUF1639"/>
</dbReference>
<feature type="compositionally biased region" description="Basic and acidic residues" evidence="1">
    <location>
        <begin position="325"/>
        <end position="340"/>
    </location>
</feature>
<feature type="compositionally biased region" description="Low complexity" evidence="1">
    <location>
        <begin position="93"/>
        <end position="118"/>
    </location>
</feature>
<name>A0ABD3B171_9GENT</name>
<dbReference type="PANTHER" id="PTHR33130">
    <property type="entry name" value="PUTATIVE (DUF1639)-RELATED"/>
    <property type="match status" value="1"/>
</dbReference>
<dbReference type="EMBL" id="JBJUIK010000001">
    <property type="protein sequence ID" value="KAL3537219.1"/>
    <property type="molecule type" value="Genomic_DNA"/>
</dbReference>
<feature type="region of interest" description="Disordered" evidence="1">
    <location>
        <begin position="1"/>
        <end position="153"/>
    </location>
</feature>
<feature type="compositionally biased region" description="Pro residues" evidence="1">
    <location>
        <begin position="1"/>
        <end position="17"/>
    </location>
</feature>
<evidence type="ECO:0000256" key="1">
    <source>
        <dbReference type="SAM" id="MobiDB-lite"/>
    </source>
</evidence>
<feature type="compositionally biased region" description="Basic residues" evidence="1">
    <location>
        <begin position="210"/>
        <end position="223"/>
    </location>
</feature>
<feature type="compositionally biased region" description="Basic and acidic residues" evidence="1">
    <location>
        <begin position="224"/>
        <end position="243"/>
    </location>
</feature>
<proteinExistence type="predicted"/>